<dbReference type="InterPro" id="IPR035994">
    <property type="entry name" value="Nucleoside_phosphorylase_sf"/>
</dbReference>
<accession>A0A382H2Y0</accession>
<name>A0A382H2Y0_9ZZZZ</name>
<dbReference type="GO" id="GO:0008782">
    <property type="term" value="F:adenosylhomocysteine nucleosidase activity"/>
    <property type="evidence" value="ECO:0007669"/>
    <property type="project" value="TreeGrafter"/>
</dbReference>
<dbReference type="PANTHER" id="PTHR46832">
    <property type="entry name" value="5'-METHYLTHIOADENOSINE/S-ADENOSYLHOMOCYSTEINE NUCLEOSIDASE"/>
    <property type="match status" value="1"/>
</dbReference>
<dbReference type="GO" id="GO:0019284">
    <property type="term" value="P:L-methionine salvage from S-adenosylmethionine"/>
    <property type="evidence" value="ECO:0007669"/>
    <property type="project" value="TreeGrafter"/>
</dbReference>
<dbReference type="Gene3D" id="3.40.50.1580">
    <property type="entry name" value="Nucleoside phosphorylase domain"/>
    <property type="match status" value="1"/>
</dbReference>
<dbReference type="GO" id="GO:0005829">
    <property type="term" value="C:cytosol"/>
    <property type="evidence" value="ECO:0007669"/>
    <property type="project" value="TreeGrafter"/>
</dbReference>
<evidence type="ECO:0000313" key="2">
    <source>
        <dbReference type="EMBL" id="SVB81143.1"/>
    </source>
</evidence>
<dbReference type="InterPro" id="IPR000845">
    <property type="entry name" value="Nucleoside_phosphorylase_d"/>
</dbReference>
<dbReference type="AlphaFoldDB" id="A0A382H2Y0"/>
<protein>
    <recommendedName>
        <fullName evidence="1">Nucleoside phosphorylase domain-containing protein</fullName>
    </recommendedName>
</protein>
<evidence type="ECO:0000259" key="1">
    <source>
        <dbReference type="Pfam" id="PF01048"/>
    </source>
</evidence>
<gene>
    <name evidence="2" type="ORF">METZ01_LOCUS233997</name>
</gene>
<dbReference type="EMBL" id="UINC01058645">
    <property type="protein sequence ID" value="SVB81143.1"/>
    <property type="molecule type" value="Genomic_DNA"/>
</dbReference>
<dbReference type="Pfam" id="PF01048">
    <property type="entry name" value="PNP_UDP_1"/>
    <property type="match status" value="1"/>
</dbReference>
<dbReference type="PANTHER" id="PTHR46832:SF1">
    <property type="entry name" value="5'-METHYLTHIOADENOSINE_S-ADENOSYLHOMOCYSTEINE NUCLEOSIDASE"/>
    <property type="match status" value="1"/>
</dbReference>
<feature type="domain" description="Nucleoside phosphorylase" evidence="1">
    <location>
        <begin position="24"/>
        <end position="207"/>
    </location>
</feature>
<proteinExistence type="predicted"/>
<sequence>MKALIVVALKAEFNDEIPKDFKMIYTGVGKVNAAFNLTKTLELLDKLPPLIINYGTAGSKNLEIGQIVDCTKFIQRDMYIKQFGLKPGETAFDIETYKKHYNAETPPIILDFKEKINNNPLGKNLLCATGDNFVTEFNSDLSDIEKTYNEDLSVIDMEAYALAKIAFLYNISFISFKYITDNLDSKGSSDWEKHVSKGASMFKELLKNYT</sequence>
<organism evidence="2">
    <name type="scientific">marine metagenome</name>
    <dbReference type="NCBI Taxonomy" id="408172"/>
    <lineage>
        <taxon>unclassified sequences</taxon>
        <taxon>metagenomes</taxon>
        <taxon>ecological metagenomes</taxon>
    </lineage>
</organism>
<dbReference type="SUPFAM" id="SSF53167">
    <property type="entry name" value="Purine and uridine phosphorylases"/>
    <property type="match status" value="1"/>
</dbReference>
<dbReference type="GO" id="GO:0008930">
    <property type="term" value="F:methylthioadenosine nucleosidase activity"/>
    <property type="evidence" value="ECO:0007669"/>
    <property type="project" value="TreeGrafter"/>
</dbReference>
<reference evidence="2" key="1">
    <citation type="submission" date="2018-05" db="EMBL/GenBank/DDBJ databases">
        <authorList>
            <person name="Lanie J.A."/>
            <person name="Ng W.-L."/>
            <person name="Kazmierczak K.M."/>
            <person name="Andrzejewski T.M."/>
            <person name="Davidsen T.M."/>
            <person name="Wayne K.J."/>
            <person name="Tettelin H."/>
            <person name="Glass J.I."/>
            <person name="Rusch D."/>
            <person name="Podicherti R."/>
            <person name="Tsui H.-C.T."/>
            <person name="Winkler M.E."/>
        </authorList>
    </citation>
    <scope>NUCLEOTIDE SEQUENCE</scope>
</reference>
<dbReference type="GO" id="GO:0009116">
    <property type="term" value="P:nucleoside metabolic process"/>
    <property type="evidence" value="ECO:0007669"/>
    <property type="project" value="InterPro"/>
</dbReference>